<name>A0A1A8G9V1_9TELE</name>
<reference evidence="4" key="1">
    <citation type="submission" date="2016-05" db="EMBL/GenBank/DDBJ databases">
        <authorList>
            <person name="Lavstsen T."/>
            <person name="Jespersen J.S."/>
        </authorList>
    </citation>
    <scope>NUCLEOTIDE SEQUENCE</scope>
    <source>
        <tissue evidence="4">Brain</tissue>
    </source>
</reference>
<sequence length="927" mass="104782">MNRKTLPVCRSTLRRRTRIDVEKRLQQIRDDNAELAGFQLTESDIGHDSGQFLEIGSSCPLQSACAVSEPVVYFAESIMEVNTDVSETLVAGDCDDQAQLSDSEHSDEDDLETLSLSDNIANWAIHFGISLVALTALLGILRMCHPELPKDGRTLLRTKTKYSILERAGGQYHYFGILSSLRRTLSKYIHTLAEDFTLKLQINIDGLPLFKSSSLQLWPILGLLSVPMKEPVVIGLYCGTSKPSSAKEFLEEFVTELKGLEQGFDLEGKNLKLKLDTVICDTPARSFVKNTKNHNAYHGCDKCAQPGKYINRRMTYPCTDFALRTDKSFETKADGDHHHSGPHPFHGSSVGMVSQFPLDYMHVVCLGVVRRMLNIWLRGPLNVRVPANVVEMMSAKLLEMRSYVPVEFARKPRSLRELDRWKATELRQFLLYTGPVMLGAFLDCNMYRNFMLLFTGVAFLVSPKLCCHAQYAQTILKSFIDHFADIYGKDQIVYNVHALVHLPEEVQRHGCLDSFSAFPYESYLHRLKKLVRKPEFPLAQIVRRLSELKTIDAPLSGPSFKKQHYVGPIVGGMSVKAQYVEFTVNKTVAVVPENWYSDGVTCWPNYKSDARVNRAVKNAEEPGPDWETYDVRILKSSDQYFEARQQLNKSLSCHTSDLQTEEEEEDVRPKRKPKAIHFWGDSDDSEDELPRKKSRSQSKTSVQPPAPGIPPPPSPTVEPPPCQQQTLSASQVHTPAWRGRRFDSGTLPCSATEAQILDLLEHLKKQMEQLEAKVNYLTSKLDATPQEMEVQIPVQFPLTSVEEVNTFENWLKDAAHSQLKQKLISSLAAIGGHDTKRITWNILAHIFHDDVGKLINWKGVNGKKSFNQMSSKTLLQHSVRKNPISCASTDHDICKHAIRWFNLAADRDCSRRRSGTQEVQPTDQHSS</sequence>
<feature type="domain" description="DUF4806" evidence="3">
    <location>
        <begin position="793"/>
        <end position="871"/>
    </location>
</feature>
<reference evidence="4" key="2">
    <citation type="submission" date="2016-06" db="EMBL/GenBank/DDBJ databases">
        <title>The genome of a short-lived fish provides insights into sex chromosome evolution and the genetic control of aging.</title>
        <authorList>
            <person name="Reichwald K."/>
            <person name="Felder M."/>
            <person name="Petzold A."/>
            <person name="Koch P."/>
            <person name="Groth M."/>
            <person name="Platzer M."/>
        </authorList>
    </citation>
    <scope>NUCLEOTIDE SEQUENCE</scope>
    <source>
        <tissue evidence="4">Brain</tissue>
    </source>
</reference>
<keyword evidence="1" id="KW-0175">Coiled coil</keyword>
<dbReference type="Pfam" id="PF16064">
    <property type="entry name" value="DUF4806"/>
    <property type="match status" value="1"/>
</dbReference>
<proteinExistence type="predicted"/>
<dbReference type="EMBL" id="HAEB01020627">
    <property type="protein sequence ID" value="SBQ67154.1"/>
    <property type="molecule type" value="Transcribed_RNA"/>
</dbReference>
<evidence type="ECO:0000313" key="4">
    <source>
        <dbReference type="EMBL" id="SBQ67154.1"/>
    </source>
</evidence>
<organism evidence="4">
    <name type="scientific">Nothobranchius korthausae</name>
    <dbReference type="NCBI Taxonomy" id="1143690"/>
    <lineage>
        <taxon>Eukaryota</taxon>
        <taxon>Metazoa</taxon>
        <taxon>Chordata</taxon>
        <taxon>Craniata</taxon>
        <taxon>Vertebrata</taxon>
        <taxon>Euteleostomi</taxon>
        <taxon>Actinopterygii</taxon>
        <taxon>Neopterygii</taxon>
        <taxon>Teleostei</taxon>
        <taxon>Neoteleostei</taxon>
        <taxon>Acanthomorphata</taxon>
        <taxon>Ovalentaria</taxon>
        <taxon>Atherinomorphae</taxon>
        <taxon>Cyprinodontiformes</taxon>
        <taxon>Nothobranchiidae</taxon>
        <taxon>Nothobranchius</taxon>
    </lineage>
</organism>
<feature type="region of interest" description="Disordered" evidence="2">
    <location>
        <begin position="652"/>
        <end position="745"/>
    </location>
</feature>
<dbReference type="PANTHER" id="PTHR33053">
    <property type="entry name" value="PROTEIN, PUTATIVE-RELATED"/>
    <property type="match status" value="1"/>
</dbReference>
<feature type="compositionally biased region" description="Polar residues" evidence="2">
    <location>
        <begin position="723"/>
        <end position="733"/>
    </location>
</feature>
<evidence type="ECO:0000256" key="1">
    <source>
        <dbReference type="SAM" id="Coils"/>
    </source>
</evidence>
<dbReference type="InterPro" id="IPR032071">
    <property type="entry name" value="DUF4806"/>
</dbReference>
<feature type="coiled-coil region" evidence="1">
    <location>
        <begin position="753"/>
        <end position="780"/>
    </location>
</feature>
<dbReference type="PANTHER" id="PTHR33053:SF24">
    <property type="entry name" value="TRANSPOSASE DOMAIN-CONTAINING PROTEIN"/>
    <property type="match status" value="1"/>
</dbReference>
<gene>
    <name evidence="4" type="primary">Nfu_g_1_004148</name>
</gene>
<evidence type="ECO:0000259" key="3">
    <source>
        <dbReference type="Pfam" id="PF16064"/>
    </source>
</evidence>
<feature type="compositionally biased region" description="Pro residues" evidence="2">
    <location>
        <begin position="704"/>
        <end position="722"/>
    </location>
</feature>
<protein>
    <recommendedName>
        <fullName evidence="3">DUF4806 domain-containing protein</fullName>
    </recommendedName>
</protein>
<evidence type="ECO:0000256" key="2">
    <source>
        <dbReference type="SAM" id="MobiDB-lite"/>
    </source>
</evidence>
<dbReference type="AlphaFoldDB" id="A0A1A8G9V1"/>
<accession>A0A1A8G9V1</accession>